<feature type="non-terminal residue" evidence="1">
    <location>
        <position position="1"/>
    </location>
</feature>
<gene>
    <name evidence="1" type="ORF">A2U01_0099770</name>
</gene>
<dbReference type="Proteomes" id="UP000265520">
    <property type="component" value="Unassembled WGS sequence"/>
</dbReference>
<proteinExistence type="predicted"/>
<organism evidence="1 2">
    <name type="scientific">Trifolium medium</name>
    <dbReference type="NCBI Taxonomy" id="97028"/>
    <lineage>
        <taxon>Eukaryota</taxon>
        <taxon>Viridiplantae</taxon>
        <taxon>Streptophyta</taxon>
        <taxon>Embryophyta</taxon>
        <taxon>Tracheophyta</taxon>
        <taxon>Spermatophyta</taxon>
        <taxon>Magnoliopsida</taxon>
        <taxon>eudicotyledons</taxon>
        <taxon>Gunneridae</taxon>
        <taxon>Pentapetalae</taxon>
        <taxon>rosids</taxon>
        <taxon>fabids</taxon>
        <taxon>Fabales</taxon>
        <taxon>Fabaceae</taxon>
        <taxon>Papilionoideae</taxon>
        <taxon>50 kb inversion clade</taxon>
        <taxon>NPAAA clade</taxon>
        <taxon>Hologalegina</taxon>
        <taxon>IRL clade</taxon>
        <taxon>Trifolieae</taxon>
        <taxon>Trifolium</taxon>
    </lineage>
</organism>
<evidence type="ECO:0000313" key="2">
    <source>
        <dbReference type="Proteomes" id="UP000265520"/>
    </source>
</evidence>
<keyword evidence="2" id="KW-1185">Reference proteome</keyword>
<name>A0A392UWE7_9FABA</name>
<comment type="caution">
    <text evidence="1">The sequence shown here is derived from an EMBL/GenBank/DDBJ whole genome shotgun (WGS) entry which is preliminary data.</text>
</comment>
<reference evidence="1 2" key="1">
    <citation type="journal article" date="2018" name="Front. Plant Sci.">
        <title>Red Clover (Trifolium pratense) and Zigzag Clover (T. medium) - A Picture of Genomic Similarities and Differences.</title>
        <authorList>
            <person name="Dluhosova J."/>
            <person name="Istvanek J."/>
            <person name="Nedelnik J."/>
            <person name="Repkova J."/>
        </authorList>
    </citation>
    <scope>NUCLEOTIDE SEQUENCE [LARGE SCALE GENOMIC DNA]</scope>
    <source>
        <strain evidence="2">cv. 10/8</strain>
        <tissue evidence="1">Leaf</tissue>
    </source>
</reference>
<dbReference type="AlphaFoldDB" id="A0A392UWE7"/>
<dbReference type="EMBL" id="LXQA010952006">
    <property type="protein sequence ID" value="MCI78500.1"/>
    <property type="molecule type" value="Genomic_DNA"/>
</dbReference>
<accession>A0A392UWE7</accession>
<protein>
    <submittedName>
        <fullName evidence="1">Uncharacterized protein</fullName>
    </submittedName>
</protein>
<evidence type="ECO:0000313" key="1">
    <source>
        <dbReference type="EMBL" id="MCI78500.1"/>
    </source>
</evidence>
<sequence length="33" mass="3341">GAPRAQAELGEHILVLPLAPCASPAAPCAEHYS</sequence>